<dbReference type="AlphaFoldDB" id="A0A812YK65"/>
<name>A0A812YK65_SYMPI</name>
<keyword evidence="1" id="KW-0677">Repeat</keyword>
<gene>
    <name evidence="2" type="ORF">SPIL2461_LOCUS23276</name>
</gene>
<sequence length="243" mass="26024">MSGILEDPGRKDEVEASLQKLQDLKDTSEVTAALLSLEAATLRSSSCQRRFLQLDGSGVLLKSMEVHLDDQKIQIIGCRVLQHLASLVSLEAAEVLAKAGACEVIKSSLEAHTNAALHQAALQALELIAFTGSEARARAINCGCPEAVVASLKRFRSDANVQQACLAALQALLEDSCGTEAEEANCQETVAKSGGIAAIVGALADHRDDAQLQYWGQVVLTALCHDNVKLRAEAQQKCHWQRI</sequence>
<accession>A0A812YK65</accession>
<protein>
    <submittedName>
        <fullName evidence="2">Uncharacterized protein</fullName>
    </submittedName>
</protein>
<reference evidence="2" key="1">
    <citation type="submission" date="2021-02" db="EMBL/GenBank/DDBJ databases">
        <authorList>
            <person name="Dougan E. K."/>
            <person name="Rhodes N."/>
            <person name="Thang M."/>
            <person name="Chan C."/>
        </authorList>
    </citation>
    <scope>NUCLEOTIDE SEQUENCE</scope>
</reference>
<dbReference type="PANTHER" id="PTHR22895:SF0">
    <property type="entry name" value="ARMADILLO REPEAT-CONTAINING PROTEIN 6"/>
    <property type="match status" value="1"/>
</dbReference>
<dbReference type="PANTHER" id="PTHR22895">
    <property type="entry name" value="ARMADILLO REPEAT-CONTAINING PROTEIN 6"/>
    <property type="match status" value="1"/>
</dbReference>
<dbReference type="InterPro" id="IPR016024">
    <property type="entry name" value="ARM-type_fold"/>
</dbReference>
<dbReference type="Gene3D" id="1.25.10.10">
    <property type="entry name" value="Leucine-rich Repeat Variant"/>
    <property type="match status" value="1"/>
</dbReference>
<feature type="non-terminal residue" evidence="2">
    <location>
        <position position="1"/>
    </location>
</feature>
<dbReference type="InterPro" id="IPR011989">
    <property type="entry name" value="ARM-like"/>
</dbReference>
<evidence type="ECO:0000256" key="1">
    <source>
        <dbReference type="ARBA" id="ARBA00022737"/>
    </source>
</evidence>
<evidence type="ECO:0000313" key="2">
    <source>
        <dbReference type="EMBL" id="CAE7782388.1"/>
    </source>
</evidence>
<dbReference type="SUPFAM" id="SSF48371">
    <property type="entry name" value="ARM repeat"/>
    <property type="match status" value="1"/>
</dbReference>
<proteinExistence type="predicted"/>
<organism evidence="2 3">
    <name type="scientific">Symbiodinium pilosum</name>
    <name type="common">Dinoflagellate</name>
    <dbReference type="NCBI Taxonomy" id="2952"/>
    <lineage>
        <taxon>Eukaryota</taxon>
        <taxon>Sar</taxon>
        <taxon>Alveolata</taxon>
        <taxon>Dinophyceae</taxon>
        <taxon>Suessiales</taxon>
        <taxon>Symbiodiniaceae</taxon>
        <taxon>Symbiodinium</taxon>
    </lineage>
</organism>
<dbReference type="Proteomes" id="UP000649617">
    <property type="component" value="Unassembled WGS sequence"/>
</dbReference>
<keyword evidence="3" id="KW-1185">Reference proteome</keyword>
<dbReference type="EMBL" id="CAJNIZ010048104">
    <property type="protein sequence ID" value="CAE7782388.1"/>
    <property type="molecule type" value="Genomic_DNA"/>
</dbReference>
<comment type="caution">
    <text evidence="2">The sequence shown here is derived from an EMBL/GenBank/DDBJ whole genome shotgun (WGS) entry which is preliminary data.</text>
</comment>
<dbReference type="OrthoDB" id="439680at2759"/>
<feature type="non-terminal residue" evidence="2">
    <location>
        <position position="243"/>
    </location>
</feature>
<evidence type="ECO:0000313" key="3">
    <source>
        <dbReference type="Proteomes" id="UP000649617"/>
    </source>
</evidence>